<feature type="region of interest" description="Disordered" evidence="1">
    <location>
        <begin position="45"/>
        <end position="192"/>
    </location>
</feature>
<feature type="compositionally biased region" description="Low complexity" evidence="1">
    <location>
        <begin position="177"/>
        <end position="192"/>
    </location>
</feature>
<feature type="compositionally biased region" description="Polar residues" evidence="1">
    <location>
        <begin position="389"/>
        <end position="400"/>
    </location>
</feature>
<feature type="region of interest" description="Disordered" evidence="1">
    <location>
        <begin position="210"/>
        <end position="250"/>
    </location>
</feature>
<feature type="compositionally biased region" description="Low complexity" evidence="1">
    <location>
        <begin position="210"/>
        <end position="226"/>
    </location>
</feature>
<protein>
    <submittedName>
        <fullName evidence="2">Unplaced genomic scaffold GYMLUscaffold_88, whole genome shotgun sequence</fullName>
    </submittedName>
</protein>
<sequence length="541" mass="57277">MGQGSVTFNLGWELDTSGLGGSAAKNSVVGQAIDSLHIPDHQRLIENSRHGDSDRRPANELMPPLMTRNTTSATVTSSSRGRPSSPGGPRLPHVPRPTFERHSSMTRQQSISPAGSASGRSSSQPPKSTLLINSGGSGVRTGSVVHGGHGGPRPQPPKRGYTYSHPRSDRYSSHLPAPVTSTRSGSSSGGAAVSTVQFPAVSVEYLQSRRCTSASRPSRPRSATAADVTMEDKRERARPHSQTPQAHAYAGGAVLRRADSGSASSSGSSTACSIISTATVLAPVPIRVVSDGNDVAPMDVDGNASSIPSSTSPPPPVLPPLPPLPLLTAPKLNDPILQSELDGLAEHVNRLSLRDPVAETNQPGRDLQTQLREHHSRQQQQPRSQARQTLYQQQRFQSPKSARRRAVSTLERGAKSGGGGTDKENNKENVGAGVGNESWSHVAADEGLNIGGGNGKNVFANANIGSIRPVPGVVHEDGNGGGKGKKDKEGKRPRRRFNFFFFSMIHSCPSNFYCSRADVLDFMFSSSTGIPASESQTIYDL</sequence>
<feature type="region of interest" description="Disordered" evidence="1">
    <location>
        <begin position="470"/>
        <end position="491"/>
    </location>
</feature>
<feature type="compositionally biased region" description="Polar residues" evidence="1">
    <location>
        <begin position="67"/>
        <end position="76"/>
    </location>
</feature>
<evidence type="ECO:0000313" key="3">
    <source>
        <dbReference type="Proteomes" id="UP000053593"/>
    </source>
</evidence>
<reference evidence="2 3" key="1">
    <citation type="submission" date="2014-04" db="EMBL/GenBank/DDBJ databases">
        <title>Evolutionary Origins and Diversification of the Mycorrhizal Mutualists.</title>
        <authorList>
            <consortium name="DOE Joint Genome Institute"/>
            <consortium name="Mycorrhizal Genomics Consortium"/>
            <person name="Kohler A."/>
            <person name="Kuo A."/>
            <person name="Nagy L.G."/>
            <person name="Floudas D."/>
            <person name="Copeland A."/>
            <person name="Barry K.W."/>
            <person name="Cichocki N."/>
            <person name="Veneault-Fourrey C."/>
            <person name="LaButti K."/>
            <person name="Lindquist E.A."/>
            <person name="Lipzen A."/>
            <person name="Lundell T."/>
            <person name="Morin E."/>
            <person name="Murat C."/>
            <person name="Riley R."/>
            <person name="Ohm R."/>
            <person name="Sun H."/>
            <person name="Tunlid A."/>
            <person name="Henrissat B."/>
            <person name="Grigoriev I.V."/>
            <person name="Hibbett D.S."/>
            <person name="Martin F."/>
        </authorList>
    </citation>
    <scope>NUCLEOTIDE SEQUENCE [LARGE SCALE GENOMIC DNA]</scope>
    <source>
        <strain evidence="2 3">FD-317 M1</strain>
    </source>
</reference>
<accession>A0A0D0AR54</accession>
<organism evidence="2 3">
    <name type="scientific">Collybiopsis luxurians FD-317 M1</name>
    <dbReference type="NCBI Taxonomy" id="944289"/>
    <lineage>
        <taxon>Eukaryota</taxon>
        <taxon>Fungi</taxon>
        <taxon>Dikarya</taxon>
        <taxon>Basidiomycota</taxon>
        <taxon>Agaricomycotina</taxon>
        <taxon>Agaricomycetes</taxon>
        <taxon>Agaricomycetidae</taxon>
        <taxon>Agaricales</taxon>
        <taxon>Marasmiineae</taxon>
        <taxon>Omphalotaceae</taxon>
        <taxon>Collybiopsis</taxon>
        <taxon>Collybiopsis luxurians</taxon>
    </lineage>
</organism>
<dbReference type="Proteomes" id="UP000053593">
    <property type="component" value="Unassembled WGS sequence"/>
</dbReference>
<feature type="compositionally biased region" description="Gly residues" evidence="1">
    <location>
        <begin position="135"/>
        <end position="151"/>
    </location>
</feature>
<proteinExistence type="predicted"/>
<evidence type="ECO:0000313" key="2">
    <source>
        <dbReference type="EMBL" id="KIK52845.1"/>
    </source>
</evidence>
<dbReference type="AlphaFoldDB" id="A0A0D0AR54"/>
<gene>
    <name evidence="2" type="ORF">GYMLUDRAFT_946877</name>
</gene>
<feature type="compositionally biased region" description="Low complexity" evidence="1">
    <location>
        <begin position="77"/>
        <end position="90"/>
    </location>
</feature>
<dbReference type="EMBL" id="KN834836">
    <property type="protein sequence ID" value="KIK52845.1"/>
    <property type="molecule type" value="Genomic_DNA"/>
</dbReference>
<feature type="region of interest" description="Disordered" evidence="1">
    <location>
        <begin position="369"/>
        <end position="435"/>
    </location>
</feature>
<keyword evidence="3" id="KW-1185">Reference proteome</keyword>
<feature type="compositionally biased region" description="Pro residues" evidence="1">
    <location>
        <begin position="311"/>
        <end position="325"/>
    </location>
</feature>
<evidence type="ECO:0000256" key="1">
    <source>
        <dbReference type="SAM" id="MobiDB-lite"/>
    </source>
</evidence>
<feature type="compositionally biased region" description="Basic and acidic residues" evidence="1">
    <location>
        <begin position="474"/>
        <end position="490"/>
    </location>
</feature>
<feature type="region of interest" description="Disordered" evidence="1">
    <location>
        <begin position="293"/>
        <end position="325"/>
    </location>
</feature>
<name>A0A0D0AR54_9AGAR</name>
<feature type="compositionally biased region" description="Basic and acidic residues" evidence="1">
    <location>
        <begin position="45"/>
        <end position="58"/>
    </location>
</feature>
<feature type="compositionally biased region" description="Low complexity" evidence="1">
    <location>
        <begin position="110"/>
        <end position="128"/>
    </location>
</feature>
<feature type="compositionally biased region" description="Low complexity" evidence="1">
    <location>
        <begin position="378"/>
        <end position="388"/>
    </location>
</feature>
<dbReference type="HOGENOM" id="CLU_503477_0_0_1"/>